<protein>
    <submittedName>
        <fullName evidence="1">Uncharacterized protein</fullName>
    </submittedName>
</protein>
<dbReference type="VEuPathDB" id="VectorBase:RPRC006864"/>
<dbReference type="EMBL" id="ACPB03009181">
    <property type="status" value="NOT_ANNOTATED_CDS"/>
    <property type="molecule type" value="Genomic_DNA"/>
</dbReference>
<dbReference type="AlphaFoldDB" id="T1HS44"/>
<accession>T1HS44</accession>
<reference evidence="1" key="1">
    <citation type="submission" date="2015-05" db="UniProtKB">
        <authorList>
            <consortium name="EnsemblMetazoa"/>
        </authorList>
    </citation>
    <scope>IDENTIFICATION</scope>
</reference>
<evidence type="ECO:0000313" key="2">
    <source>
        <dbReference type="Proteomes" id="UP000015103"/>
    </source>
</evidence>
<dbReference type="Proteomes" id="UP000015103">
    <property type="component" value="Unassembled WGS sequence"/>
</dbReference>
<sequence>MSIKSSLGKRNESMLSQTLGVDFIEYSYNAHKSVKVGVDTQPSKYHEPIENLGTSSKENMIRYGMTEVTTNGSEKVKKKYRRSMLGQRTKLYNLDSVLNITKHVPSFTEEQAHFFFSSALETSKMDNLESITPPNPFGCDISPTKFFEKGIDEISTWSVFKTKLDGLKSPLATNEEIVQRSAPQISKTSVRKNFKMKLFDNMGHEIPNGRRHDEDVIGTDSSKETEINKVSKLDWSCHKQCNSKESARQPKIQYSKACDQYIGLDIENDFSENNSNRNCIQKNENFISNDCDYGNNTAEAEHAVSNSDDDNDSFNSTIVAAVQKSASKTPKLSVICEEEDNQENYNFNETSLINSASSEHSSDVKETLSQENFNIKLELDHLNELCGTVQKHSNNIDKLFAKLYQEKVHYNTYFNKLQDSITSFQAKYKTYSLGNSTEKSININSNGVNKQRKKKRVRSCKLKQSPALMLTPENTFASPFSSNKLSKKKKGSFLNNYTELRKSFTYLQTPEHKSAKKTHFNNSVIYTPKSLSVCISEQMKRLDS</sequence>
<dbReference type="HOGENOM" id="CLU_500903_0_0_1"/>
<dbReference type="EnsemblMetazoa" id="RPRC006864-RA">
    <property type="protein sequence ID" value="RPRC006864-PA"/>
    <property type="gene ID" value="RPRC006864"/>
</dbReference>
<dbReference type="InParanoid" id="T1HS44"/>
<proteinExistence type="predicted"/>
<organism evidence="1 2">
    <name type="scientific">Rhodnius prolixus</name>
    <name type="common">Triatomid bug</name>
    <dbReference type="NCBI Taxonomy" id="13249"/>
    <lineage>
        <taxon>Eukaryota</taxon>
        <taxon>Metazoa</taxon>
        <taxon>Ecdysozoa</taxon>
        <taxon>Arthropoda</taxon>
        <taxon>Hexapoda</taxon>
        <taxon>Insecta</taxon>
        <taxon>Pterygota</taxon>
        <taxon>Neoptera</taxon>
        <taxon>Paraneoptera</taxon>
        <taxon>Hemiptera</taxon>
        <taxon>Heteroptera</taxon>
        <taxon>Panheteroptera</taxon>
        <taxon>Cimicomorpha</taxon>
        <taxon>Reduviidae</taxon>
        <taxon>Triatominae</taxon>
        <taxon>Rhodnius</taxon>
    </lineage>
</organism>
<name>T1HS44_RHOPR</name>
<evidence type="ECO:0000313" key="1">
    <source>
        <dbReference type="EnsemblMetazoa" id="RPRC006864-PA"/>
    </source>
</evidence>
<keyword evidence="2" id="KW-1185">Reference proteome</keyword>